<comment type="similarity">
    <text evidence="1">Belongs to the CutA family.</text>
</comment>
<accession>A0A267FG73</accession>
<feature type="non-terminal residue" evidence="2">
    <location>
        <position position="1"/>
    </location>
</feature>
<protein>
    <submittedName>
        <fullName evidence="2">Uncharacterized protein</fullName>
    </submittedName>
</protein>
<dbReference type="Pfam" id="PF03091">
    <property type="entry name" value="CutA1"/>
    <property type="match status" value="1"/>
</dbReference>
<dbReference type="Gene3D" id="3.30.70.120">
    <property type="match status" value="1"/>
</dbReference>
<evidence type="ECO:0000313" key="2">
    <source>
        <dbReference type="EMBL" id="PAA72049.1"/>
    </source>
</evidence>
<dbReference type="STRING" id="282301.A0A267FG73"/>
<dbReference type="GO" id="GO:0010038">
    <property type="term" value="P:response to metal ion"/>
    <property type="evidence" value="ECO:0007669"/>
    <property type="project" value="InterPro"/>
</dbReference>
<name>A0A267FG73_9PLAT</name>
<evidence type="ECO:0000313" key="3">
    <source>
        <dbReference type="Proteomes" id="UP000215902"/>
    </source>
</evidence>
<organism evidence="2 3">
    <name type="scientific">Macrostomum lignano</name>
    <dbReference type="NCBI Taxonomy" id="282301"/>
    <lineage>
        <taxon>Eukaryota</taxon>
        <taxon>Metazoa</taxon>
        <taxon>Spiralia</taxon>
        <taxon>Lophotrochozoa</taxon>
        <taxon>Platyhelminthes</taxon>
        <taxon>Rhabditophora</taxon>
        <taxon>Macrostomorpha</taxon>
        <taxon>Macrostomida</taxon>
        <taxon>Macrostomidae</taxon>
        <taxon>Macrostomum</taxon>
    </lineage>
</organism>
<dbReference type="SUPFAM" id="SSF54913">
    <property type="entry name" value="GlnB-like"/>
    <property type="match status" value="1"/>
</dbReference>
<dbReference type="InterPro" id="IPR011322">
    <property type="entry name" value="N-reg_PII-like_a/b"/>
</dbReference>
<dbReference type="PANTHER" id="PTHR23419">
    <property type="entry name" value="DIVALENT CATION TOLERANCE CUTA-RELATED"/>
    <property type="match status" value="1"/>
</dbReference>
<keyword evidence="3" id="KW-1185">Reference proteome</keyword>
<dbReference type="AlphaFoldDB" id="A0A267FG73"/>
<reference evidence="2 3" key="1">
    <citation type="submission" date="2017-06" db="EMBL/GenBank/DDBJ databases">
        <title>A platform for efficient transgenesis in Macrostomum lignano, a flatworm model organism for stem cell research.</title>
        <authorList>
            <person name="Berezikov E."/>
        </authorList>
    </citation>
    <scope>NUCLEOTIDE SEQUENCE [LARGE SCALE GENOMIC DNA]</scope>
    <source>
        <strain evidence="2">DV1</strain>
        <tissue evidence="2">Whole organism</tissue>
    </source>
</reference>
<dbReference type="InterPro" id="IPR004323">
    <property type="entry name" value="Ion_tolerance_CutA"/>
</dbReference>
<dbReference type="Proteomes" id="UP000215902">
    <property type="component" value="Unassembled WGS sequence"/>
</dbReference>
<dbReference type="PANTHER" id="PTHR23419:SF8">
    <property type="entry name" value="FI09726P"/>
    <property type="match status" value="1"/>
</dbReference>
<gene>
    <name evidence="2" type="ORF">BOX15_Mlig029022g3</name>
</gene>
<dbReference type="EMBL" id="NIVC01001117">
    <property type="protein sequence ID" value="PAA72049.1"/>
    <property type="molecule type" value="Genomic_DNA"/>
</dbReference>
<dbReference type="InterPro" id="IPR015867">
    <property type="entry name" value="N-reg_PII/ATP_PRibTrfase_C"/>
</dbReference>
<dbReference type="GO" id="GO:0005507">
    <property type="term" value="F:copper ion binding"/>
    <property type="evidence" value="ECO:0007669"/>
    <property type="project" value="TreeGrafter"/>
</dbReference>
<evidence type="ECO:0000256" key="1">
    <source>
        <dbReference type="ARBA" id="ARBA00010169"/>
    </source>
</evidence>
<sequence length="142" mass="15413">LPTFLAFVGFWYLLCLIVGRRATYSFATVSSHHGNYSVVYITTPSSDEAESLASALVAKELAACVNVLPSVTSVYGWEGQVRKDPESLMIVKTRLALLPELADYVASNHPYSVPEVLAVPVIGGLSKYLDWVHRATGGLRPS</sequence>
<dbReference type="OrthoDB" id="2017693at2759"/>
<proteinExistence type="inferred from homology"/>
<comment type="caution">
    <text evidence="2">The sequence shown here is derived from an EMBL/GenBank/DDBJ whole genome shotgun (WGS) entry which is preliminary data.</text>
</comment>